<dbReference type="InterPro" id="IPR018776">
    <property type="entry name" value="Membrane_prot_PTPS-rel_domain"/>
</dbReference>
<feature type="transmembrane region" description="Helical" evidence="1">
    <location>
        <begin position="88"/>
        <end position="109"/>
    </location>
</feature>
<dbReference type="AlphaFoldDB" id="A0A0G1MD01"/>
<keyword evidence="1" id="KW-1133">Transmembrane helix</keyword>
<dbReference type="EMBL" id="LCKX01000038">
    <property type="protein sequence ID" value="KKU06156.1"/>
    <property type="molecule type" value="Genomic_DNA"/>
</dbReference>
<dbReference type="PATRIC" id="fig|1619041.3.peg.906"/>
<keyword evidence="1" id="KW-0472">Membrane</keyword>
<evidence type="ECO:0000313" key="3">
    <source>
        <dbReference type="EMBL" id="KKU06156.1"/>
    </source>
</evidence>
<evidence type="ECO:0000256" key="1">
    <source>
        <dbReference type="SAM" id="Phobius"/>
    </source>
</evidence>
<feature type="transmembrane region" description="Helical" evidence="1">
    <location>
        <begin position="205"/>
        <end position="230"/>
    </location>
</feature>
<sequence length="452" mass="51107">MKYWIPLTIFLLPLLWNLLRPGFYTSHDGEWMVIRLTAFHDALRQGQFPVRWLPRLNHGYGYPVANFLYPLPFYLAEPVYFLTGDPAAAIQFIMAISVVSMALGMFAWLHSGNKILSSLIGSLTYVYSPYVAFNLYQRGSLGEIAAMGIVPWIFWAVSRNKLPLASLFLAMLILSHNVVAILFLPLIVAYKFYKSYKGYKNYKPATVFLILGIGLAAFFWMPALFELRFVRTGQISVSDFQNEYLTFTEALNRTGIVTAIFSAGAPLFFLTKSSSWLWETLKFAQVIQFPWRLLSLFSFISAAISSRFINKISDIVTPRHCEERSDVAISAGLPRFGTSDVPPLTMTIVIVVVSFASSIKYLTPTSFINRPPEYYQTNDDTTTVRAEYTPIWVTDLPQKRPEIPQVHYYPGWKIFIDGKETSIAGSCLAPLLIAAADAKFAVPTVITVQYMK</sequence>
<gene>
    <name evidence="3" type="ORF">UX10_C0038G0005</name>
</gene>
<organism evidence="3 4">
    <name type="scientific">Candidatus Magasanikbacteria bacterium GW2011_GWA2_45_39</name>
    <dbReference type="NCBI Taxonomy" id="1619041"/>
    <lineage>
        <taxon>Bacteria</taxon>
        <taxon>Candidatus Magasanikiibacteriota</taxon>
    </lineage>
</organism>
<evidence type="ECO:0000313" key="4">
    <source>
        <dbReference type="Proteomes" id="UP000033999"/>
    </source>
</evidence>
<dbReference type="Proteomes" id="UP000033999">
    <property type="component" value="Unassembled WGS sequence"/>
</dbReference>
<feature type="transmembrane region" description="Helical" evidence="1">
    <location>
        <begin position="164"/>
        <end position="193"/>
    </location>
</feature>
<reference evidence="3 4" key="1">
    <citation type="journal article" date="2015" name="Nature">
        <title>rRNA introns, odd ribosomes, and small enigmatic genomes across a large radiation of phyla.</title>
        <authorList>
            <person name="Brown C.T."/>
            <person name="Hug L.A."/>
            <person name="Thomas B.C."/>
            <person name="Sharon I."/>
            <person name="Castelle C.J."/>
            <person name="Singh A."/>
            <person name="Wilkins M.J."/>
            <person name="Williams K.H."/>
            <person name="Banfield J.F."/>
        </authorList>
    </citation>
    <scope>NUCLEOTIDE SEQUENCE [LARGE SCALE GENOMIC DNA]</scope>
</reference>
<feature type="transmembrane region" description="Helical" evidence="1">
    <location>
        <begin position="140"/>
        <end position="158"/>
    </location>
</feature>
<comment type="caution">
    <text evidence="3">The sequence shown here is derived from an EMBL/GenBank/DDBJ whole genome shotgun (WGS) entry which is preliminary data.</text>
</comment>
<dbReference type="Pfam" id="PF10131">
    <property type="entry name" value="PTPS_related"/>
    <property type="match status" value="1"/>
</dbReference>
<accession>A0A0G1MD01</accession>
<name>A0A0G1MD01_9BACT</name>
<keyword evidence="1" id="KW-0812">Transmembrane</keyword>
<proteinExistence type="predicted"/>
<feature type="transmembrane region" description="Helical" evidence="1">
    <location>
        <begin position="291"/>
        <end position="309"/>
    </location>
</feature>
<feature type="transmembrane region" description="Helical" evidence="1">
    <location>
        <begin position="250"/>
        <end position="270"/>
    </location>
</feature>
<evidence type="ECO:0000259" key="2">
    <source>
        <dbReference type="Pfam" id="PF10131"/>
    </source>
</evidence>
<protein>
    <recommendedName>
        <fullName evidence="2">Membrane protein 6-pyruvoyl-tetrahydropterin synthase-related domain-containing protein</fullName>
    </recommendedName>
</protein>
<feature type="domain" description="Membrane protein 6-pyruvoyl-tetrahydropterin synthase-related" evidence="2">
    <location>
        <begin position="69"/>
        <end position="226"/>
    </location>
</feature>
<feature type="transmembrane region" description="Helical" evidence="1">
    <location>
        <begin position="115"/>
        <end position="133"/>
    </location>
</feature>